<gene>
    <name evidence="11" type="ORF">C1H76_2066</name>
</gene>
<feature type="region of interest" description="Disordered" evidence="9">
    <location>
        <begin position="1"/>
        <end position="34"/>
    </location>
</feature>
<dbReference type="GO" id="GO:0035267">
    <property type="term" value="C:NuA4 histone acetyltransferase complex"/>
    <property type="evidence" value="ECO:0007669"/>
    <property type="project" value="InterPro"/>
</dbReference>
<feature type="compositionally biased region" description="Basic and acidic residues" evidence="9">
    <location>
        <begin position="477"/>
        <end position="510"/>
    </location>
</feature>
<sequence length="536" mass="60331">MSAQDMRDMLGLTTDASQPRPAKKRKVVEKRPLEKGMAREVSALMGERAPPVSMIPVQPKYKQRPKRLHKPTPWILEPFKNEARSDNLVLHHWQRKQPLKPETTGDANGEAPPEESKLEKHGDKPYQFAKYNVQVDVPTYTDEVYEASLKDSEWTKEETDYLVSLVKDYGQKWPIVWDRYEFSPTVHPEAPASPPPEPKPRTLEDLKARYYAVRAAILAHETPIASMNGQQYALYQLLTHFDAKQETSRKRMTEAHLYRSELEVQEEAALLAELQRIMMHHNTLEASRRDLRDRLDYPSSSSGSATTQYSTSQALGQLFQQLLAADRSKKDRRLKDLPSSAQPHPGLPSSTSASHRESISGPGGTATSKRPRDSLASAVSTSEIPETRARQLSPHSKERFFVTVHDKLSSGVSFASDKLSKPRVAKSTVQTERIGAVLQQVKVPDVIPLPTGRVVEEFERLMGKVVGLLEMRKVAEREEGEVRVREAERGIKEKKEEDRGDGEGEGEGNRGVKRGASEVSEAEGEGREKRSKSRHA</sequence>
<dbReference type="GO" id="GO:0000812">
    <property type="term" value="C:Swr1 complex"/>
    <property type="evidence" value="ECO:0007669"/>
    <property type="project" value="TreeGrafter"/>
</dbReference>
<evidence type="ECO:0000256" key="4">
    <source>
        <dbReference type="ARBA" id="ARBA00022853"/>
    </source>
</evidence>
<comment type="function">
    <text evidence="8">Component of the SWR1 complex which mediates the ATP-dependent exchange of histone H2A for the H2A variant HZT1 leading to transcriptional regulation of selected genes by chromatin remodeling. Component of the NuA4 histone acetyltransferase complex which is involved in transcriptional activation of selected genes principally by acetylation of nucleosomal histone H4 and H2A. The NuA4 complex is also involved in DNA repair.</text>
</comment>
<keyword evidence="4" id="KW-0156">Chromatin regulator</keyword>
<evidence type="ECO:0000256" key="7">
    <source>
        <dbReference type="ARBA" id="ARBA00023242"/>
    </source>
</evidence>
<dbReference type="Proteomes" id="UP000308133">
    <property type="component" value="Unassembled WGS sequence"/>
</dbReference>
<dbReference type="EMBL" id="PTQR01000028">
    <property type="protein sequence ID" value="TKX25418.1"/>
    <property type="molecule type" value="Genomic_DNA"/>
</dbReference>
<evidence type="ECO:0000256" key="2">
    <source>
        <dbReference type="ARBA" id="ARBA00006918"/>
    </source>
</evidence>
<proteinExistence type="inferred from homology"/>
<dbReference type="InterPro" id="IPR032563">
    <property type="entry name" value="DAMP1_SANT-like"/>
</dbReference>
<dbReference type="PANTHER" id="PTHR12855:SF10">
    <property type="entry name" value="DNA METHYLTRANSFERASE 1-ASSOCIATED PROTEIN 1"/>
    <property type="match status" value="1"/>
</dbReference>
<evidence type="ECO:0000256" key="8">
    <source>
        <dbReference type="ARBA" id="ARBA00025264"/>
    </source>
</evidence>
<dbReference type="GO" id="GO:0003714">
    <property type="term" value="F:transcription corepressor activity"/>
    <property type="evidence" value="ECO:0007669"/>
    <property type="project" value="TreeGrafter"/>
</dbReference>
<protein>
    <recommendedName>
        <fullName evidence="3">SWR1-complex protein 4</fullName>
    </recommendedName>
</protein>
<dbReference type="GO" id="GO:0000122">
    <property type="term" value="P:negative regulation of transcription by RNA polymerase II"/>
    <property type="evidence" value="ECO:0007669"/>
    <property type="project" value="TreeGrafter"/>
</dbReference>
<feature type="region of interest" description="Disordered" evidence="9">
    <location>
        <begin position="477"/>
        <end position="536"/>
    </location>
</feature>
<dbReference type="Pfam" id="PF16282">
    <property type="entry name" value="SANT_DAMP1_like"/>
    <property type="match status" value="1"/>
</dbReference>
<feature type="region of interest" description="Disordered" evidence="9">
    <location>
        <begin position="289"/>
        <end position="309"/>
    </location>
</feature>
<reference evidence="11 12" key="1">
    <citation type="submission" date="2018-02" db="EMBL/GenBank/DDBJ databases">
        <title>Draft genome sequences of Elsinoe sp., causing black scab on jojoba.</title>
        <authorList>
            <person name="Stodart B."/>
            <person name="Jeffress S."/>
            <person name="Ash G."/>
            <person name="Arun Chinnappa K."/>
        </authorList>
    </citation>
    <scope>NUCLEOTIDE SEQUENCE [LARGE SCALE GENOMIC DNA]</scope>
    <source>
        <strain evidence="11 12">Hillstone_2</strain>
    </source>
</reference>
<dbReference type="AlphaFoldDB" id="A0A4U7B2H4"/>
<evidence type="ECO:0000259" key="10">
    <source>
        <dbReference type="PROSITE" id="PS50090"/>
    </source>
</evidence>
<evidence type="ECO:0000313" key="11">
    <source>
        <dbReference type="EMBL" id="TKX25418.1"/>
    </source>
</evidence>
<dbReference type="SMART" id="SM00717">
    <property type="entry name" value="SANT"/>
    <property type="match status" value="1"/>
</dbReference>
<dbReference type="PROSITE" id="PS50090">
    <property type="entry name" value="MYB_LIKE"/>
    <property type="match status" value="1"/>
</dbReference>
<feature type="compositionally biased region" description="Basic and acidic residues" evidence="9">
    <location>
        <begin position="114"/>
        <end position="123"/>
    </location>
</feature>
<evidence type="ECO:0000256" key="9">
    <source>
        <dbReference type="SAM" id="MobiDB-lite"/>
    </source>
</evidence>
<comment type="subcellular location">
    <subcellularLocation>
        <location evidence="1">Nucleus</location>
    </subcellularLocation>
</comment>
<feature type="region of interest" description="Disordered" evidence="9">
    <location>
        <begin position="95"/>
        <end position="123"/>
    </location>
</feature>
<evidence type="ECO:0000313" key="12">
    <source>
        <dbReference type="Proteomes" id="UP000308133"/>
    </source>
</evidence>
<keyword evidence="7" id="KW-0539">Nucleus</keyword>
<feature type="compositionally biased region" description="Low complexity" evidence="9">
    <location>
        <begin position="299"/>
        <end position="309"/>
    </location>
</feature>
<evidence type="ECO:0000256" key="5">
    <source>
        <dbReference type="ARBA" id="ARBA00023015"/>
    </source>
</evidence>
<keyword evidence="5" id="KW-0805">Transcription regulation</keyword>
<organism evidence="11 12">
    <name type="scientific">Elsinoe australis</name>
    <dbReference type="NCBI Taxonomy" id="40998"/>
    <lineage>
        <taxon>Eukaryota</taxon>
        <taxon>Fungi</taxon>
        <taxon>Dikarya</taxon>
        <taxon>Ascomycota</taxon>
        <taxon>Pezizomycotina</taxon>
        <taxon>Dothideomycetes</taxon>
        <taxon>Dothideomycetidae</taxon>
        <taxon>Myriangiales</taxon>
        <taxon>Elsinoaceae</taxon>
        <taxon>Elsinoe</taxon>
    </lineage>
</organism>
<dbReference type="GO" id="GO:0006281">
    <property type="term" value="P:DNA repair"/>
    <property type="evidence" value="ECO:0007669"/>
    <property type="project" value="InterPro"/>
</dbReference>
<evidence type="ECO:0000256" key="1">
    <source>
        <dbReference type="ARBA" id="ARBA00004123"/>
    </source>
</evidence>
<dbReference type="InterPro" id="IPR027109">
    <property type="entry name" value="Swc4/Dmap1"/>
</dbReference>
<feature type="region of interest" description="Disordered" evidence="9">
    <location>
        <begin position="329"/>
        <end position="393"/>
    </location>
</feature>
<evidence type="ECO:0000256" key="3">
    <source>
        <dbReference type="ARBA" id="ARBA00019132"/>
    </source>
</evidence>
<evidence type="ECO:0000256" key="6">
    <source>
        <dbReference type="ARBA" id="ARBA00023163"/>
    </source>
</evidence>
<comment type="caution">
    <text evidence="11">The sequence shown here is derived from an EMBL/GenBank/DDBJ whole genome shotgun (WGS) entry which is preliminary data.</text>
</comment>
<dbReference type="InterPro" id="IPR001005">
    <property type="entry name" value="SANT/Myb"/>
</dbReference>
<accession>A0A4U7B2H4</accession>
<comment type="similarity">
    <text evidence="2">Belongs to the SWC4 family.</text>
</comment>
<dbReference type="Gene3D" id="1.10.10.60">
    <property type="entry name" value="Homeodomain-like"/>
    <property type="match status" value="1"/>
</dbReference>
<feature type="domain" description="Myb-like" evidence="10">
    <location>
        <begin position="146"/>
        <end position="214"/>
    </location>
</feature>
<dbReference type="PANTHER" id="PTHR12855">
    <property type="entry name" value="DNA METHYLTRANSFERASE 1-ASSOCIATED PROTEIN 1 FAMILY MEMBER"/>
    <property type="match status" value="1"/>
</dbReference>
<dbReference type="GO" id="GO:0006338">
    <property type="term" value="P:chromatin remodeling"/>
    <property type="evidence" value="ECO:0007669"/>
    <property type="project" value="InterPro"/>
</dbReference>
<keyword evidence="6" id="KW-0804">Transcription</keyword>
<name>A0A4U7B2H4_9PEZI</name>